<dbReference type="InterPro" id="IPR029063">
    <property type="entry name" value="SAM-dependent_MTases_sf"/>
</dbReference>
<name>A0A2H5XFU4_9BACT</name>
<dbReference type="Gene3D" id="3.40.50.150">
    <property type="entry name" value="Vaccinia Virus protein VP39"/>
    <property type="match status" value="1"/>
</dbReference>
<dbReference type="Proteomes" id="UP000236173">
    <property type="component" value="Unassembled WGS sequence"/>
</dbReference>
<organism evidence="2 3">
    <name type="scientific">Candidatus Fervidibacter japonicus</name>
    <dbReference type="NCBI Taxonomy" id="2035412"/>
    <lineage>
        <taxon>Bacteria</taxon>
        <taxon>Candidatus Fervidibacterota</taxon>
        <taxon>Candidatus Fervidibacter</taxon>
    </lineage>
</organism>
<dbReference type="GO" id="GO:0032259">
    <property type="term" value="P:methylation"/>
    <property type="evidence" value="ECO:0007669"/>
    <property type="project" value="UniProtKB-KW"/>
</dbReference>
<accession>A0A2H5XFU4</accession>
<dbReference type="EC" id="2.1.1.222" evidence="2"/>
<dbReference type="EMBL" id="BEHT01000049">
    <property type="protein sequence ID" value="GBD00047.1"/>
    <property type="molecule type" value="Genomic_DNA"/>
</dbReference>
<dbReference type="AlphaFoldDB" id="A0A2H5XFU4"/>
<evidence type="ECO:0000313" key="3">
    <source>
        <dbReference type="Proteomes" id="UP000236173"/>
    </source>
</evidence>
<gene>
    <name evidence="2" type="primary">ubiG</name>
    <name evidence="2" type="ORF">HRbin17_02581</name>
</gene>
<keyword evidence="2" id="KW-0489">Methyltransferase</keyword>
<dbReference type="SUPFAM" id="SSF53335">
    <property type="entry name" value="S-adenosyl-L-methionine-dependent methyltransferases"/>
    <property type="match status" value="1"/>
</dbReference>
<protein>
    <submittedName>
        <fullName evidence="2">Ubiquinone biosynthesis O-methyltransferase</fullName>
        <ecNumber evidence="2">2.1.1.222</ecNumber>
    </submittedName>
</protein>
<dbReference type="Pfam" id="PF08241">
    <property type="entry name" value="Methyltransf_11"/>
    <property type="match status" value="1"/>
</dbReference>
<evidence type="ECO:0000259" key="1">
    <source>
        <dbReference type="Pfam" id="PF08241"/>
    </source>
</evidence>
<proteinExistence type="predicted"/>
<keyword evidence="2" id="KW-0830">Ubiquinone</keyword>
<dbReference type="InterPro" id="IPR013216">
    <property type="entry name" value="Methyltransf_11"/>
</dbReference>
<feature type="domain" description="Methyltransferase type 11" evidence="1">
    <location>
        <begin position="31"/>
        <end position="106"/>
    </location>
</feature>
<dbReference type="CDD" id="cd02440">
    <property type="entry name" value="AdoMet_MTases"/>
    <property type="match status" value="1"/>
</dbReference>
<evidence type="ECO:0000313" key="2">
    <source>
        <dbReference type="EMBL" id="GBD00047.1"/>
    </source>
</evidence>
<sequence length="207" mass="23135">MRVFSCPTPDEMGKFAGVVGAFPQIWQGKVLDVGCRSGNLAKVLTEMNSNVHYVGLDLRPPANVVGNLEAGLPFQDKAFDVVVALDVLEHTDDIYKAFSELCRCARRFVVITLPNIYELRGRLKFLIGKRLSGKYGLPPEPPADRHRWIFSLNEAQTFVNFRAQCCGFKVAQEGCLIGPRRALIVRALVSYLSELFCPTYLALLERV</sequence>
<comment type="caution">
    <text evidence="2">The sequence shown here is derived from an EMBL/GenBank/DDBJ whole genome shotgun (WGS) entry which is preliminary data.</text>
</comment>
<dbReference type="GO" id="GO:0008757">
    <property type="term" value="F:S-adenosylmethionine-dependent methyltransferase activity"/>
    <property type="evidence" value="ECO:0007669"/>
    <property type="project" value="InterPro"/>
</dbReference>
<keyword evidence="2" id="KW-0808">Transferase</keyword>
<dbReference type="GO" id="GO:0102208">
    <property type="term" value="F:2-polyprenyl-6-hydroxyphenol methylase activity"/>
    <property type="evidence" value="ECO:0007669"/>
    <property type="project" value="UniProtKB-EC"/>
</dbReference>
<reference evidence="3" key="1">
    <citation type="submission" date="2017-09" db="EMBL/GenBank/DDBJ databases">
        <title>Metaegenomics of thermophilic ammonia-oxidizing enrichment culture.</title>
        <authorList>
            <person name="Kato S."/>
            <person name="Suzuki K."/>
        </authorList>
    </citation>
    <scope>NUCLEOTIDE SEQUENCE [LARGE SCALE GENOMIC DNA]</scope>
</reference>